<gene>
    <name evidence="2" type="ORF">PPRIM_AZ9-3.1.T0140378</name>
</gene>
<evidence type="ECO:0000313" key="2">
    <source>
        <dbReference type="EMBL" id="CAD8050214.1"/>
    </source>
</evidence>
<keyword evidence="1" id="KW-0472">Membrane</keyword>
<evidence type="ECO:0000313" key="3">
    <source>
        <dbReference type="Proteomes" id="UP000688137"/>
    </source>
</evidence>
<protein>
    <recommendedName>
        <fullName evidence="4">Transmembrane protein</fullName>
    </recommendedName>
</protein>
<reference evidence="2" key="1">
    <citation type="submission" date="2021-01" db="EMBL/GenBank/DDBJ databases">
        <authorList>
            <consortium name="Genoscope - CEA"/>
            <person name="William W."/>
        </authorList>
    </citation>
    <scope>NUCLEOTIDE SEQUENCE</scope>
</reference>
<dbReference type="Proteomes" id="UP000688137">
    <property type="component" value="Unassembled WGS sequence"/>
</dbReference>
<feature type="transmembrane region" description="Helical" evidence="1">
    <location>
        <begin position="38"/>
        <end position="63"/>
    </location>
</feature>
<evidence type="ECO:0000256" key="1">
    <source>
        <dbReference type="SAM" id="Phobius"/>
    </source>
</evidence>
<keyword evidence="1" id="KW-1133">Transmembrane helix</keyword>
<dbReference type="EMBL" id="CAJJDM010000011">
    <property type="protein sequence ID" value="CAD8050214.1"/>
    <property type="molecule type" value="Genomic_DNA"/>
</dbReference>
<comment type="caution">
    <text evidence="2">The sequence shown here is derived from an EMBL/GenBank/DDBJ whole genome shotgun (WGS) entry which is preliminary data.</text>
</comment>
<name>A0A8S1KH79_PARPR</name>
<proteinExistence type="predicted"/>
<keyword evidence="1" id="KW-0812">Transmembrane</keyword>
<dbReference type="AlphaFoldDB" id="A0A8S1KH79"/>
<keyword evidence="3" id="KW-1185">Reference proteome</keyword>
<evidence type="ECO:0008006" key="4">
    <source>
        <dbReference type="Google" id="ProtNLM"/>
    </source>
</evidence>
<sequence>MQLFRMDSNQIKQQQQILINVSSIEQNIKCKETIQLKFFVLLLLKILKQNQCLILLILMILILELNQQ</sequence>
<accession>A0A8S1KH79</accession>
<organism evidence="2 3">
    <name type="scientific">Paramecium primaurelia</name>
    <dbReference type="NCBI Taxonomy" id="5886"/>
    <lineage>
        <taxon>Eukaryota</taxon>
        <taxon>Sar</taxon>
        <taxon>Alveolata</taxon>
        <taxon>Ciliophora</taxon>
        <taxon>Intramacronucleata</taxon>
        <taxon>Oligohymenophorea</taxon>
        <taxon>Peniculida</taxon>
        <taxon>Parameciidae</taxon>
        <taxon>Paramecium</taxon>
    </lineage>
</organism>